<keyword evidence="1" id="KW-0472">Membrane</keyword>
<accession>A0A382ZB14</accession>
<dbReference type="AlphaFoldDB" id="A0A382ZB14"/>
<feature type="transmembrane region" description="Helical" evidence="1">
    <location>
        <begin position="110"/>
        <end position="130"/>
    </location>
</feature>
<name>A0A382ZB14_9ZZZZ</name>
<keyword evidence="1" id="KW-0812">Transmembrane</keyword>
<evidence type="ECO:0000256" key="1">
    <source>
        <dbReference type="SAM" id="Phobius"/>
    </source>
</evidence>
<sequence length="150" mass="16965">TPLVNGVVVGIETDDKDQLITFVVSDSNGTLTTFKVSDNTKYGLENQAGDRWVTYHKDDSIEAARRLLEHQERFAPVTVSYSEVTEDSGQITGIATSVVDREQGKLETNLGYIFAVFAITWILFFAYIFYIERKQKVVQYEITQIKASLK</sequence>
<protein>
    <submittedName>
        <fullName evidence="2">Uncharacterized protein</fullName>
    </submittedName>
</protein>
<gene>
    <name evidence="2" type="ORF">METZ01_LOCUS445560</name>
</gene>
<dbReference type="EMBL" id="UINC01182470">
    <property type="protein sequence ID" value="SVD92706.1"/>
    <property type="molecule type" value="Genomic_DNA"/>
</dbReference>
<keyword evidence="1" id="KW-1133">Transmembrane helix</keyword>
<reference evidence="2" key="1">
    <citation type="submission" date="2018-05" db="EMBL/GenBank/DDBJ databases">
        <authorList>
            <person name="Lanie J.A."/>
            <person name="Ng W.-L."/>
            <person name="Kazmierczak K.M."/>
            <person name="Andrzejewski T.M."/>
            <person name="Davidsen T.M."/>
            <person name="Wayne K.J."/>
            <person name="Tettelin H."/>
            <person name="Glass J.I."/>
            <person name="Rusch D."/>
            <person name="Podicherti R."/>
            <person name="Tsui H.-C.T."/>
            <person name="Winkler M.E."/>
        </authorList>
    </citation>
    <scope>NUCLEOTIDE SEQUENCE</scope>
</reference>
<organism evidence="2">
    <name type="scientific">marine metagenome</name>
    <dbReference type="NCBI Taxonomy" id="408172"/>
    <lineage>
        <taxon>unclassified sequences</taxon>
        <taxon>metagenomes</taxon>
        <taxon>ecological metagenomes</taxon>
    </lineage>
</organism>
<feature type="non-terminal residue" evidence="2">
    <location>
        <position position="1"/>
    </location>
</feature>
<dbReference type="InterPro" id="IPR030888">
    <property type="entry name" value="Put_ccm"/>
</dbReference>
<proteinExistence type="predicted"/>
<evidence type="ECO:0000313" key="2">
    <source>
        <dbReference type="EMBL" id="SVD92706.1"/>
    </source>
</evidence>
<dbReference type="NCBIfam" id="TIGR04391">
    <property type="entry name" value="CcmD_alt_fam"/>
    <property type="match status" value="1"/>
</dbReference>